<gene>
    <name evidence="3" type="ORF">INQ41_10240</name>
</gene>
<dbReference type="AlphaFoldDB" id="A0A7S6UF13"/>
<dbReference type="PANTHER" id="PTHR30037:SF4">
    <property type="entry name" value="DNA-3-METHYLADENINE GLYCOSYLASE I"/>
    <property type="match status" value="1"/>
</dbReference>
<name>A0A7S6UF13_9GAMM</name>
<evidence type="ECO:0000313" key="4">
    <source>
        <dbReference type="Proteomes" id="UP000594059"/>
    </source>
</evidence>
<dbReference type="EMBL" id="CP063656">
    <property type="protein sequence ID" value="QOW19029.1"/>
    <property type="molecule type" value="Genomic_DNA"/>
</dbReference>
<evidence type="ECO:0000256" key="2">
    <source>
        <dbReference type="SAM" id="MobiDB-lite"/>
    </source>
</evidence>
<dbReference type="InterPro" id="IPR052891">
    <property type="entry name" value="DNA-3mA_glycosylase"/>
</dbReference>
<dbReference type="InterPro" id="IPR005019">
    <property type="entry name" value="Adenine_glyco"/>
</dbReference>
<feature type="binding site" evidence="1">
    <location>
        <position position="16"/>
    </location>
    <ligand>
        <name>Zn(2+)</name>
        <dbReference type="ChEBI" id="CHEBI:29105"/>
    </ligand>
</feature>
<dbReference type="GO" id="GO:0046872">
    <property type="term" value="F:metal ion binding"/>
    <property type="evidence" value="ECO:0007669"/>
    <property type="project" value="UniProtKB-KW"/>
</dbReference>
<feature type="region of interest" description="Disordered" evidence="2">
    <location>
        <begin position="1"/>
        <end position="31"/>
    </location>
</feature>
<dbReference type="InterPro" id="IPR011257">
    <property type="entry name" value="DNA_glycosylase"/>
</dbReference>
<dbReference type="SUPFAM" id="SSF48150">
    <property type="entry name" value="DNA-glycosylase"/>
    <property type="match status" value="1"/>
</dbReference>
<dbReference type="Pfam" id="PF03352">
    <property type="entry name" value="Adenine_glyco"/>
    <property type="match status" value="1"/>
</dbReference>
<keyword evidence="1" id="KW-0479">Metal-binding</keyword>
<feature type="binding site" evidence="1">
    <location>
        <position position="29"/>
    </location>
    <ligand>
        <name>Zn(2+)</name>
        <dbReference type="ChEBI" id="CHEBI:29105"/>
    </ligand>
</feature>
<dbReference type="Gene3D" id="1.10.340.30">
    <property type="entry name" value="Hypothetical protein, domain 2"/>
    <property type="match status" value="1"/>
</dbReference>
<protein>
    <submittedName>
        <fullName evidence="3">DNA-3-methyladenine glycosylase I</fullName>
    </submittedName>
</protein>
<keyword evidence="1" id="KW-0862">Zinc</keyword>
<dbReference type="RefSeq" id="WP_193984175.1">
    <property type="nucleotide sequence ID" value="NZ_CP063656.1"/>
</dbReference>
<dbReference type="PANTHER" id="PTHR30037">
    <property type="entry name" value="DNA-3-METHYLADENINE GLYCOSYLASE 1"/>
    <property type="match status" value="1"/>
</dbReference>
<evidence type="ECO:0000256" key="1">
    <source>
        <dbReference type="PIRSR" id="PIRSR605019-1"/>
    </source>
</evidence>
<organism evidence="3 4">
    <name type="scientific">Novilysobacter ciconiae</name>
    <dbReference type="NCBI Taxonomy" id="2781022"/>
    <lineage>
        <taxon>Bacteria</taxon>
        <taxon>Pseudomonadati</taxon>
        <taxon>Pseudomonadota</taxon>
        <taxon>Gammaproteobacteria</taxon>
        <taxon>Lysobacterales</taxon>
        <taxon>Lysobacteraceae</taxon>
        <taxon>Novilysobacter</taxon>
    </lineage>
</organism>
<feature type="compositionally biased region" description="Pro residues" evidence="2">
    <location>
        <begin position="1"/>
        <end position="10"/>
    </location>
</feature>
<dbReference type="Proteomes" id="UP000594059">
    <property type="component" value="Chromosome"/>
</dbReference>
<proteinExistence type="predicted"/>
<reference evidence="3 4" key="1">
    <citation type="submission" date="2020-10" db="EMBL/GenBank/DDBJ databases">
        <title>complete genome sequencing of Lysobacter sp. H21R20.</title>
        <authorList>
            <person name="Bae J.-W."/>
            <person name="Lee S.-Y."/>
        </authorList>
    </citation>
    <scope>NUCLEOTIDE SEQUENCE [LARGE SCALE GENOMIC DNA]</scope>
    <source>
        <strain evidence="3 4">H21R20</strain>
    </source>
</reference>
<dbReference type="KEGG" id="lcic:INQ41_10240"/>
<accession>A0A7S6UF13</accession>
<sequence length="205" mass="22621">MHSSPQPVPAAPSGYCDSAPGHPLHGPYHDDEYGFPQRDEAVLFERLVLEINQAGLSWLTILRKREAFQQAYGGFEVDRVAAYGDADRDRLLGDAAIIRNRLKINAAIHNAQVIQRLRASHGGFAHWLDAHLRDADRLRDKAGWVTLFRQTFRFTGPEITGEFLMSLGYLPGAHRSDCPVHARTVAAGAPWGNELPCTPRSGSGS</sequence>
<dbReference type="GO" id="GO:0006284">
    <property type="term" value="P:base-excision repair"/>
    <property type="evidence" value="ECO:0007669"/>
    <property type="project" value="InterPro"/>
</dbReference>
<dbReference type="GO" id="GO:0008725">
    <property type="term" value="F:DNA-3-methyladenine glycosylase activity"/>
    <property type="evidence" value="ECO:0007669"/>
    <property type="project" value="InterPro"/>
</dbReference>
<keyword evidence="4" id="KW-1185">Reference proteome</keyword>
<evidence type="ECO:0000313" key="3">
    <source>
        <dbReference type="EMBL" id="QOW19029.1"/>
    </source>
</evidence>